<feature type="signal peptide" evidence="1">
    <location>
        <begin position="1"/>
        <end position="17"/>
    </location>
</feature>
<proteinExistence type="predicted"/>
<dbReference type="WBParaSite" id="PDA_v2.g4263.t1">
    <property type="protein sequence ID" value="PDA_v2.g4263.t1"/>
    <property type="gene ID" value="PDA_v2.g4263"/>
</dbReference>
<dbReference type="Proteomes" id="UP000887578">
    <property type="component" value="Unplaced"/>
</dbReference>
<dbReference type="AlphaFoldDB" id="A0A914QL38"/>
<protein>
    <submittedName>
        <fullName evidence="3">Uncharacterized protein</fullName>
    </submittedName>
</protein>
<evidence type="ECO:0000313" key="3">
    <source>
        <dbReference type="WBParaSite" id="PDA_v2.g4263.t1"/>
    </source>
</evidence>
<name>A0A914QL38_9BILA</name>
<organism evidence="2 3">
    <name type="scientific">Panagrolaimus davidi</name>
    <dbReference type="NCBI Taxonomy" id="227884"/>
    <lineage>
        <taxon>Eukaryota</taxon>
        <taxon>Metazoa</taxon>
        <taxon>Ecdysozoa</taxon>
        <taxon>Nematoda</taxon>
        <taxon>Chromadorea</taxon>
        <taxon>Rhabditida</taxon>
        <taxon>Tylenchina</taxon>
        <taxon>Panagrolaimomorpha</taxon>
        <taxon>Panagrolaimoidea</taxon>
        <taxon>Panagrolaimidae</taxon>
        <taxon>Panagrolaimus</taxon>
    </lineage>
</organism>
<reference evidence="3" key="1">
    <citation type="submission" date="2022-11" db="UniProtKB">
        <authorList>
            <consortium name="WormBaseParasite"/>
        </authorList>
    </citation>
    <scope>IDENTIFICATION</scope>
</reference>
<accession>A0A914QL38</accession>
<feature type="chain" id="PRO_5037850896" evidence="1">
    <location>
        <begin position="18"/>
        <end position="134"/>
    </location>
</feature>
<keyword evidence="1" id="KW-0732">Signal</keyword>
<sequence>MYLFLIIFILHFSNCNGCFGASGGGAPDIPLCATCGDVPVLTAPPGGGTMDQPGGMVVSATGADGCKTYTVTCPTAGQTPAVIIGANGDATALSGFTAGAKTATLTCSDAGVVEGTTDPGGMTVTVMSVYCSRN</sequence>
<evidence type="ECO:0000256" key="1">
    <source>
        <dbReference type="SAM" id="SignalP"/>
    </source>
</evidence>
<evidence type="ECO:0000313" key="2">
    <source>
        <dbReference type="Proteomes" id="UP000887578"/>
    </source>
</evidence>
<keyword evidence="2" id="KW-1185">Reference proteome</keyword>